<keyword evidence="1" id="KW-0175">Coiled coil</keyword>
<protein>
    <submittedName>
        <fullName evidence="2">Uncharacterized protein</fullName>
    </submittedName>
</protein>
<evidence type="ECO:0000313" key="3">
    <source>
        <dbReference type="Proteomes" id="UP000282876"/>
    </source>
</evidence>
<evidence type="ECO:0000256" key="1">
    <source>
        <dbReference type="SAM" id="Coils"/>
    </source>
</evidence>
<dbReference type="EMBL" id="RCSS01000843">
    <property type="protein sequence ID" value="RVD90565.1"/>
    <property type="molecule type" value="Genomic_DNA"/>
</dbReference>
<accession>A0A437AHC4</accession>
<dbReference type="AlphaFoldDB" id="A0A437AHC4"/>
<dbReference type="OrthoDB" id="2187192at2759"/>
<keyword evidence="3" id="KW-1185">Reference proteome</keyword>
<dbReference type="VEuPathDB" id="MicrosporidiaDB:TUBRATIS_30060"/>
<organism evidence="2 3">
    <name type="scientific">Tubulinosema ratisbonensis</name>
    <dbReference type="NCBI Taxonomy" id="291195"/>
    <lineage>
        <taxon>Eukaryota</taxon>
        <taxon>Fungi</taxon>
        <taxon>Fungi incertae sedis</taxon>
        <taxon>Microsporidia</taxon>
        <taxon>Tubulinosematoidea</taxon>
        <taxon>Tubulinosematidae</taxon>
        <taxon>Tubulinosema</taxon>
    </lineage>
</organism>
<feature type="coiled-coil region" evidence="1">
    <location>
        <begin position="57"/>
        <end position="91"/>
    </location>
</feature>
<gene>
    <name evidence="2" type="ORF">TUBRATIS_30060</name>
</gene>
<dbReference type="Proteomes" id="UP000282876">
    <property type="component" value="Unassembled WGS sequence"/>
</dbReference>
<proteinExistence type="predicted"/>
<reference evidence="2 3" key="1">
    <citation type="submission" date="2018-10" db="EMBL/GenBank/DDBJ databases">
        <title>Draft genome sequence of the microsporidian Tubulinosema ratisbonensis.</title>
        <authorList>
            <person name="Polonais V."/>
            <person name="Peyretaillade E."/>
            <person name="Niehus S."/>
            <person name="Wawrzyniak I."/>
            <person name="Franchet A."/>
            <person name="Gaspin C."/>
            <person name="Reichstadt M."/>
            <person name="Belser C."/>
            <person name="Labadie K."/>
            <person name="Delbac F."/>
            <person name="Ferrandon D."/>
        </authorList>
    </citation>
    <scope>NUCLEOTIDE SEQUENCE [LARGE SCALE GENOMIC DNA]</scope>
    <source>
        <strain evidence="2 3">Franzen</strain>
    </source>
</reference>
<sequence>MDKINIKRSLAELSDDPHKALLFILDCYTPTSSKYTFSFTFKSIINDKPVPSVIKGFDELNERISLQRNTLNKLNNANQFLKQKLNNIHAQHQVINEKLNKAIEKTRKLFVLKGENEKIFKIKNKFLLLEKNKPLMLNEEKKKEALEILRIFNKTLEKMKEELLKK</sequence>
<comment type="caution">
    <text evidence="2">The sequence shown here is derived from an EMBL/GenBank/DDBJ whole genome shotgun (WGS) entry which is preliminary data.</text>
</comment>
<evidence type="ECO:0000313" key="2">
    <source>
        <dbReference type="EMBL" id="RVD90565.1"/>
    </source>
</evidence>
<name>A0A437AHC4_9MICR</name>